<protein>
    <submittedName>
        <fullName evidence="10">Membrane protein</fullName>
    </submittedName>
</protein>
<keyword evidence="3" id="KW-0808">Transferase</keyword>
<comment type="similarity">
    <text evidence="7">Belongs to the glycosyltransferase 87 family.</text>
</comment>
<feature type="transmembrane region" description="Helical" evidence="9">
    <location>
        <begin position="360"/>
        <end position="380"/>
    </location>
</feature>
<keyword evidence="6 9" id="KW-0472">Membrane</keyword>
<evidence type="ECO:0000313" key="10">
    <source>
        <dbReference type="EMBL" id="GDY44808.1"/>
    </source>
</evidence>
<evidence type="ECO:0000256" key="5">
    <source>
        <dbReference type="ARBA" id="ARBA00022989"/>
    </source>
</evidence>
<dbReference type="GO" id="GO:0016758">
    <property type="term" value="F:hexosyltransferase activity"/>
    <property type="evidence" value="ECO:0007669"/>
    <property type="project" value="InterPro"/>
</dbReference>
<feature type="transmembrane region" description="Helical" evidence="9">
    <location>
        <begin position="158"/>
        <end position="179"/>
    </location>
</feature>
<organism evidence="10 11">
    <name type="scientific">Streptomyces antimycoticus</name>
    <dbReference type="NCBI Taxonomy" id="68175"/>
    <lineage>
        <taxon>Bacteria</taxon>
        <taxon>Bacillati</taxon>
        <taxon>Actinomycetota</taxon>
        <taxon>Actinomycetes</taxon>
        <taxon>Kitasatosporales</taxon>
        <taxon>Streptomycetaceae</taxon>
        <taxon>Streptomyces</taxon>
        <taxon>Streptomyces violaceusniger group</taxon>
    </lineage>
</organism>
<dbReference type="GO" id="GO:0005886">
    <property type="term" value="C:plasma membrane"/>
    <property type="evidence" value="ECO:0007669"/>
    <property type="project" value="UniProtKB-SubCell"/>
</dbReference>
<feature type="compositionally biased region" description="Polar residues" evidence="8">
    <location>
        <begin position="1"/>
        <end position="22"/>
    </location>
</feature>
<feature type="transmembrane region" description="Helical" evidence="9">
    <location>
        <begin position="249"/>
        <end position="267"/>
    </location>
</feature>
<comment type="caution">
    <text evidence="10">The sequence shown here is derived from an EMBL/GenBank/DDBJ whole genome shotgun (WGS) entry which is preliminary data.</text>
</comment>
<feature type="transmembrane region" description="Helical" evidence="9">
    <location>
        <begin position="82"/>
        <end position="99"/>
    </location>
</feature>
<evidence type="ECO:0000256" key="9">
    <source>
        <dbReference type="SAM" id="Phobius"/>
    </source>
</evidence>
<dbReference type="Pfam" id="PF09594">
    <property type="entry name" value="GT87"/>
    <property type="match status" value="2"/>
</dbReference>
<evidence type="ECO:0000256" key="2">
    <source>
        <dbReference type="ARBA" id="ARBA00022475"/>
    </source>
</evidence>
<feature type="transmembrane region" description="Helical" evidence="9">
    <location>
        <begin position="478"/>
        <end position="496"/>
    </location>
</feature>
<reference evidence="10 11" key="1">
    <citation type="journal article" date="2020" name="Int. J. Syst. Evol. Microbiol.">
        <title>Reclassification of Streptomyces castelarensis and Streptomyces sporoclivatus as later heterotypic synonyms of Streptomyces antimycoticus.</title>
        <authorList>
            <person name="Komaki H."/>
            <person name="Tamura T."/>
        </authorList>
    </citation>
    <scope>NUCLEOTIDE SEQUENCE [LARGE SCALE GENOMIC DNA]</scope>
    <source>
        <strain evidence="10 11">NBRC 12839</strain>
    </source>
</reference>
<dbReference type="InterPro" id="IPR018584">
    <property type="entry name" value="GT87"/>
</dbReference>
<feature type="transmembrane region" description="Helical" evidence="9">
    <location>
        <begin position="392"/>
        <end position="409"/>
    </location>
</feature>
<keyword evidence="11" id="KW-1185">Reference proteome</keyword>
<comment type="subcellular location">
    <subcellularLocation>
        <location evidence="1">Cell membrane</location>
        <topology evidence="1">Multi-pass membrane protein</topology>
    </subcellularLocation>
</comment>
<evidence type="ECO:0000256" key="3">
    <source>
        <dbReference type="ARBA" id="ARBA00022679"/>
    </source>
</evidence>
<proteinExistence type="inferred from homology"/>
<gene>
    <name evidence="10" type="ORF">SANT12839_056900</name>
</gene>
<evidence type="ECO:0000256" key="6">
    <source>
        <dbReference type="ARBA" id="ARBA00023136"/>
    </source>
</evidence>
<dbReference type="Proteomes" id="UP000299290">
    <property type="component" value="Unassembled WGS sequence"/>
</dbReference>
<keyword evidence="2" id="KW-1003">Cell membrane</keyword>
<feature type="transmembrane region" description="Helical" evidence="9">
    <location>
        <begin position="438"/>
        <end position="458"/>
    </location>
</feature>
<evidence type="ECO:0000313" key="11">
    <source>
        <dbReference type="Proteomes" id="UP000299290"/>
    </source>
</evidence>
<evidence type="ECO:0000256" key="8">
    <source>
        <dbReference type="SAM" id="MobiDB-lite"/>
    </source>
</evidence>
<evidence type="ECO:0000256" key="1">
    <source>
        <dbReference type="ARBA" id="ARBA00004651"/>
    </source>
</evidence>
<feature type="region of interest" description="Disordered" evidence="8">
    <location>
        <begin position="1"/>
        <end position="63"/>
    </location>
</feature>
<feature type="transmembrane region" description="Helical" evidence="9">
    <location>
        <begin position="191"/>
        <end position="211"/>
    </location>
</feature>
<dbReference type="AlphaFoldDB" id="A0A4D4KE09"/>
<keyword evidence="4 9" id="KW-0812">Transmembrane</keyword>
<keyword evidence="5 9" id="KW-1133">Transmembrane helix</keyword>
<dbReference type="EMBL" id="BJHV01000001">
    <property type="protein sequence ID" value="GDY44808.1"/>
    <property type="molecule type" value="Genomic_DNA"/>
</dbReference>
<accession>A0A4D4KE09</accession>
<evidence type="ECO:0000256" key="7">
    <source>
        <dbReference type="ARBA" id="ARBA00024033"/>
    </source>
</evidence>
<evidence type="ECO:0000256" key="4">
    <source>
        <dbReference type="ARBA" id="ARBA00022692"/>
    </source>
</evidence>
<sequence>MTIGRSTLSRQSLLYLPSTSGTYDGRPSEPTAPDRTTPGPDSSTRPDRVAVPGTSGAPVTATQTITDSRIHRARAFVPRRPVLCAAVFCLLSFTGFWIAQRAAQVSMVDLLVYRAEGWTVRDAQDLYDMRATQHNLPNTYPPFAALVFTPLTVMGTGLLRTFGTAVNLGLMVAVAHLSLRLIDLPARVPRPAAVLALAAVAVWCEPVWTTLRYGQINPLVTALVLWDLTRRAGHRWAGVGTGIATGIKLTPGLFVVFLGLAGLLLGLRRLWAAGAARGGGEPGSRLPRRRFWNDHLRRTGVATAAFALTVAFSALALPHDSRRFWTEVLFATDRPGDVEGAGNQNLKGALARILHTPDPGMWWLMAAALVGCVGLATAVAAQLTDDSRLPNARAWAALTCAVTALMVSPVSWSHHWVWAVPMVLLLAVEAVRRRTAGWTAWTVMTGLLFCSFMVWYAPHSRPTRVELHQNPAQMLLTAVYPLVGIAFLGVAAYLTLRAVRRPWEGSGTVGRQLAAAGPDAARRRPERIYARG</sequence>
<name>A0A4D4KE09_9ACTN</name>